<proteinExistence type="predicted"/>
<protein>
    <submittedName>
        <fullName evidence="1">Putative bifunctional dihydrofolate reductase-thymidylate synthase</fullName>
    </submittedName>
</protein>
<evidence type="ECO:0000313" key="2">
    <source>
        <dbReference type="Proteomes" id="UP000727407"/>
    </source>
</evidence>
<dbReference type="AlphaFoldDB" id="A0A8J4T4D2"/>
<gene>
    <name evidence="1" type="primary">thyA1</name>
    <name evidence="1" type="ORF">DAT39_022022</name>
</gene>
<sequence>MAFLNQAVPEEEVAVQVRRNPTPYPVFQINPVIPDEIEFEDILRDEEISVSGASNGRHFSELEEDFHPDNYAADEGHGINEALDDFRHQISACINSEVP</sequence>
<dbReference type="EMBL" id="QNUK01001031">
    <property type="protein sequence ID" value="KAF5888127.1"/>
    <property type="molecule type" value="Genomic_DNA"/>
</dbReference>
<organism evidence="1 2">
    <name type="scientific">Clarias magur</name>
    <name type="common">Asian catfish</name>
    <name type="synonym">Macropteronotus magur</name>
    <dbReference type="NCBI Taxonomy" id="1594786"/>
    <lineage>
        <taxon>Eukaryota</taxon>
        <taxon>Metazoa</taxon>
        <taxon>Chordata</taxon>
        <taxon>Craniata</taxon>
        <taxon>Vertebrata</taxon>
        <taxon>Euteleostomi</taxon>
        <taxon>Actinopterygii</taxon>
        <taxon>Neopterygii</taxon>
        <taxon>Teleostei</taxon>
        <taxon>Ostariophysi</taxon>
        <taxon>Siluriformes</taxon>
        <taxon>Clariidae</taxon>
        <taxon>Clarias</taxon>
    </lineage>
</organism>
<reference evidence="1" key="1">
    <citation type="submission" date="2020-07" db="EMBL/GenBank/DDBJ databases">
        <title>Clarias magur genome sequencing, assembly and annotation.</title>
        <authorList>
            <person name="Kushwaha B."/>
            <person name="Kumar R."/>
            <person name="Das P."/>
            <person name="Joshi C.G."/>
            <person name="Kumar D."/>
            <person name="Nagpure N.S."/>
            <person name="Pandey M."/>
            <person name="Agarwal S."/>
            <person name="Srivastava S."/>
            <person name="Singh M."/>
            <person name="Sahoo L."/>
            <person name="Jayasankar P."/>
            <person name="Meher P.K."/>
            <person name="Koringa P.G."/>
            <person name="Iquebal M.A."/>
            <person name="Das S.P."/>
            <person name="Bit A."/>
            <person name="Patnaik S."/>
            <person name="Patel N."/>
            <person name="Shah T.M."/>
            <person name="Hinsu A."/>
            <person name="Jena J.K."/>
        </authorList>
    </citation>
    <scope>NUCLEOTIDE SEQUENCE</scope>
    <source>
        <strain evidence="1">CIFAMagur01</strain>
        <tissue evidence="1">Testis</tissue>
    </source>
</reference>
<name>A0A8J4T4D2_CLAMG</name>
<dbReference type="Proteomes" id="UP000727407">
    <property type="component" value="Unassembled WGS sequence"/>
</dbReference>
<accession>A0A8J4T4D2</accession>
<comment type="caution">
    <text evidence="1">The sequence shown here is derived from an EMBL/GenBank/DDBJ whole genome shotgun (WGS) entry which is preliminary data.</text>
</comment>
<keyword evidence="2" id="KW-1185">Reference proteome</keyword>
<evidence type="ECO:0000313" key="1">
    <source>
        <dbReference type="EMBL" id="KAF5888127.1"/>
    </source>
</evidence>